<keyword evidence="21" id="KW-1185">Reference proteome</keyword>
<evidence type="ECO:0000256" key="10">
    <source>
        <dbReference type="ARBA" id="ARBA00022679"/>
    </source>
</evidence>
<comment type="pathway">
    <text evidence="4">Lipid metabolism.</text>
</comment>
<evidence type="ECO:0000256" key="16">
    <source>
        <dbReference type="ARBA" id="ARBA00023209"/>
    </source>
</evidence>
<evidence type="ECO:0000256" key="17">
    <source>
        <dbReference type="ARBA" id="ARBA00023264"/>
    </source>
</evidence>
<reference evidence="20 21" key="1">
    <citation type="submission" date="2015-10" db="EMBL/GenBank/DDBJ databases">
        <title>Draft genome sequence of Novosphingobium fuchskuhlense DSM 25065 isolated from a surface water sample of the southwest basin of Lake Grosse Fuchskuhle.</title>
        <authorList>
            <person name="Ruckert C."/>
            <person name="Winkler A."/>
            <person name="Glaeser J."/>
            <person name="Grossart H.-P."/>
            <person name="Kalinowski J."/>
            <person name="Glaeser S."/>
        </authorList>
    </citation>
    <scope>NUCLEOTIDE SEQUENCE [LARGE SCALE GENOMIC DNA]</scope>
    <source>
        <strain evidence="20 21">FNE08-7</strain>
    </source>
</reference>
<dbReference type="InterPro" id="IPR000374">
    <property type="entry name" value="PC_trans"/>
</dbReference>
<organism evidence="20 21">
    <name type="scientific">Novosphingobium fuchskuhlense</name>
    <dbReference type="NCBI Taxonomy" id="1117702"/>
    <lineage>
        <taxon>Bacteria</taxon>
        <taxon>Pseudomonadati</taxon>
        <taxon>Pseudomonadota</taxon>
        <taxon>Alphaproteobacteria</taxon>
        <taxon>Sphingomonadales</taxon>
        <taxon>Sphingomonadaceae</taxon>
        <taxon>Novosphingobium</taxon>
    </lineage>
</organism>
<feature type="transmembrane region" description="Helical" evidence="19">
    <location>
        <begin position="178"/>
        <end position="198"/>
    </location>
</feature>
<dbReference type="OrthoDB" id="9799199at2"/>
<dbReference type="EC" id="2.7.7.41" evidence="6 18"/>
<keyword evidence="11 18" id="KW-0812">Transmembrane</keyword>
<gene>
    <name evidence="20" type="ORF">AQZ52_08225</name>
</gene>
<evidence type="ECO:0000256" key="3">
    <source>
        <dbReference type="ARBA" id="ARBA00005119"/>
    </source>
</evidence>
<evidence type="ECO:0000256" key="1">
    <source>
        <dbReference type="ARBA" id="ARBA00001698"/>
    </source>
</evidence>
<feature type="transmembrane region" description="Helical" evidence="19">
    <location>
        <begin position="43"/>
        <end position="61"/>
    </location>
</feature>
<dbReference type="AlphaFoldDB" id="A0A117UVG3"/>
<comment type="caution">
    <text evidence="20">The sequence shown here is derived from an EMBL/GenBank/DDBJ whole genome shotgun (WGS) entry which is preliminary data.</text>
</comment>
<feature type="transmembrane region" description="Helical" evidence="19">
    <location>
        <begin position="137"/>
        <end position="158"/>
    </location>
</feature>
<keyword evidence="15 19" id="KW-0472">Membrane</keyword>
<protein>
    <recommendedName>
        <fullName evidence="7 18">Phosphatidate cytidylyltransferase</fullName>
        <ecNumber evidence="6 18">2.7.7.41</ecNumber>
    </recommendedName>
</protein>
<evidence type="ECO:0000256" key="12">
    <source>
        <dbReference type="ARBA" id="ARBA00022695"/>
    </source>
</evidence>
<dbReference type="UniPathway" id="UPA00557">
    <property type="reaction ID" value="UER00614"/>
</dbReference>
<evidence type="ECO:0000313" key="21">
    <source>
        <dbReference type="Proteomes" id="UP000058012"/>
    </source>
</evidence>
<comment type="catalytic activity">
    <reaction evidence="1 18">
        <text>a 1,2-diacyl-sn-glycero-3-phosphate + CTP + H(+) = a CDP-1,2-diacyl-sn-glycerol + diphosphate</text>
        <dbReference type="Rhea" id="RHEA:16229"/>
        <dbReference type="ChEBI" id="CHEBI:15378"/>
        <dbReference type="ChEBI" id="CHEBI:33019"/>
        <dbReference type="ChEBI" id="CHEBI:37563"/>
        <dbReference type="ChEBI" id="CHEBI:58332"/>
        <dbReference type="ChEBI" id="CHEBI:58608"/>
        <dbReference type="EC" id="2.7.7.41"/>
    </reaction>
</comment>
<evidence type="ECO:0000256" key="2">
    <source>
        <dbReference type="ARBA" id="ARBA00004651"/>
    </source>
</evidence>
<comment type="subcellular location">
    <subcellularLocation>
        <location evidence="2">Cell membrane</location>
        <topology evidence="2">Multi-pass membrane protein</topology>
    </subcellularLocation>
</comment>
<dbReference type="RefSeq" id="WP_067908312.1">
    <property type="nucleotide sequence ID" value="NZ_KQ954244.1"/>
</dbReference>
<dbReference type="Pfam" id="PF01148">
    <property type="entry name" value="CTP_transf_1"/>
    <property type="match status" value="1"/>
</dbReference>
<evidence type="ECO:0000256" key="6">
    <source>
        <dbReference type="ARBA" id="ARBA00012487"/>
    </source>
</evidence>
<dbReference type="GO" id="GO:0005886">
    <property type="term" value="C:plasma membrane"/>
    <property type="evidence" value="ECO:0007669"/>
    <property type="project" value="UniProtKB-SubCell"/>
</dbReference>
<evidence type="ECO:0000256" key="14">
    <source>
        <dbReference type="ARBA" id="ARBA00023098"/>
    </source>
</evidence>
<name>A0A117UVG3_9SPHN</name>
<evidence type="ECO:0000256" key="7">
    <source>
        <dbReference type="ARBA" id="ARBA00019373"/>
    </source>
</evidence>
<comment type="similarity">
    <text evidence="5 18">Belongs to the CDS family.</text>
</comment>
<dbReference type="EMBL" id="LLZS01000006">
    <property type="protein sequence ID" value="KUR71596.1"/>
    <property type="molecule type" value="Genomic_DNA"/>
</dbReference>
<keyword evidence="17" id="KW-1208">Phospholipid metabolism</keyword>
<dbReference type="PROSITE" id="PS01315">
    <property type="entry name" value="CDS"/>
    <property type="match status" value="1"/>
</dbReference>
<dbReference type="STRING" id="1117702.AQZ52_08225"/>
<keyword evidence="12 18" id="KW-0548">Nucleotidyltransferase</keyword>
<dbReference type="GO" id="GO:0016024">
    <property type="term" value="P:CDP-diacylglycerol biosynthetic process"/>
    <property type="evidence" value="ECO:0007669"/>
    <property type="project" value="UniProtKB-UniPathway"/>
</dbReference>
<dbReference type="Proteomes" id="UP000058012">
    <property type="component" value="Unassembled WGS sequence"/>
</dbReference>
<evidence type="ECO:0000256" key="9">
    <source>
        <dbReference type="ARBA" id="ARBA00022516"/>
    </source>
</evidence>
<dbReference type="GO" id="GO:0004605">
    <property type="term" value="F:phosphatidate cytidylyltransferase activity"/>
    <property type="evidence" value="ECO:0007669"/>
    <property type="project" value="UniProtKB-EC"/>
</dbReference>
<keyword evidence="13 19" id="KW-1133">Transmembrane helix</keyword>
<sequence length="252" mass="25243">MEGAEPASTPATAPRSDLPVRVASALVMLAVAGFALWQGGLVLKGFIALVGFGVFAEYVSLAAKIAPDPARMVTAVITGGLYIGWAAFALIVMPQVLLIAVLGLVISTDTGAYFAGRAIGGPRIAPSISPSKTWAGLAGGMAAAALWASLFILFIGYVLSAMSPTGPSIAEAFRTTRLGMAALAGAGLAIAAQAGDFYESWLKRRAGVKDSGRLIPGHGGLFDRVDGLLPVAIIAGTAWAAFGAAGAGAGGA</sequence>
<comment type="pathway">
    <text evidence="3 18">Phospholipid metabolism; CDP-diacylglycerol biosynthesis; CDP-diacylglycerol from sn-glycerol 3-phosphate: step 3/3.</text>
</comment>
<evidence type="ECO:0000256" key="15">
    <source>
        <dbReference type="ARBA" id="ARBA00023136"/>
    </source>
</evidence>
<keyword evidence="16" id="KW-0594">Phospholipid biosynthesis</keyword>
<evidence type="ECO:0000256" key="18">
    <source>
        <dbReference type="RuleBase" id="RU003938"/>
    </source>
</evidence>
<feature type="transmembrane region" description="Helical" evidence="19">
    <location>
        <begin position="18"/>
        <end position="37"/>
    </location>
</feature>
<proteinExistence type="inferred from homology"/>
<evidence type="ECO:0000256" key="5">
    <source>
        <dbReference type="ARBA" id="ARBA00010185"/>
    </source>
</evidence>
<evidence type="ECO:0000313" key="20">
    <source>
        <dbReference type="EMBL" id="KUR71596.1"/>
    </source>
</evidence>
<evidence type="ECO:0000256" key="11">
    <source>
        <dbReference type="ARBA" id="ARBA00022692"/>
    </source>
</evidence>
<dbReference type="PANTHER" id="PTHR46382:SF1">
    <property type="entry name" value="PHOSPHATIDATE CYTIDYLYLTRANSFERASE"/>
    <property type="match status" value="1"/>
</dbReference>
<accession>A0A117UVG3</accession>
<evidence type="ECO:0000256" key="4">
    <source>
        <dbReference type="ARBA" id="ARBA00005189"/>
    </source>
</evidence>
<evidence type="ECO:0000256" key="13">
    <source>
        <dbReference type="ARBA" id="ARBA00022989"/>
    </source>
</evidence>
<evidence type="ECO:0000256" key="8">
    <source>
        <dbReference type="ARBA" id="ARBA00022475"/>
    </source>
</evidence>
<dbReference type="PANTHER" id="PTHR46382">
    <property type="entry name" value="PHOSPHATIDATE CYTIDYLYLTRANSFERASE"/>
    <property type="match status" value="1"/>
</dbReference>
<keyword evidence="8" id="KW-1003">Cell membrane</keyword>
<evidence type="ECO:0000256" key="19">
    <source>
        <dbReference type="SAM" id="Phobius"/>
    </source>
</evidence>
<keyword evidence="14" id="KW-0443">Lipid metabolism</keyword>
<keyword evidence="10 18" id="KW-0808">Transferase</keyword>
<keyword evidence="9" id="KW-0444">Lipid biosynthesis</keyword>